<organism evidence="5 6">
    <name type="scientific">Erinaceus europaeus</name>
    <name type="common">Western European hedgehog</name>
    <dbReference type="NCBI Taxonomy" id="9365"/>
    <lineage>
        <taxon>Eukaryota</taxon>
        <taxon>Metazoa</taxon>
        <taxon>Chordata</taxon>
        <taxon>Craniata</taxon>
        <taxon>Vertebrata</taxon>
        <taxon>Euteleostomi</taxon>
        <taxon>Mammalia</taxon>
        <taxon>Eutheria</taxon>
        <taxon>Laurasiatheria</taxon>
        <taxon>Eulipotyphla</taxon>
        <taxon>Erinaceidae</taxon>
        <taxon>Erinaceinae</taxon>
        <taxon>Erinaceus</taxon>
    </lineage>
</organism>
<comment type="subcellular location">
    <subcellularLocation>
        <location evidence="1">Secreted</location>
    </subcellularLocation>
</comment>
<protein>
    <submittedName>
        <fullName evidence="6">Oocyte-secreted protein 2</fullName>
    </submittedName>
</protein>
<evidence type="ECO:0000256" key="1">
    <source>
        <dbReference type="ARBA" id="ARBA00004613"/>
    </source>
</evidence>
<evidence type="ECO:0000313" key="6">
    <source>
        <dbReference type="RefSeq" id="XP_060031725.1"/>
    </source>
</evidence>
<dbReference type="PANTHER" id="PTHR14380:SF7">
    <property type="entry name" value="OOCYTE-SECRETED PROTEIN 2"/>
    <property type="match status" value="1"/>
</dbReference>
<reference evidence="6" key="1">
    <citation type="submission" date="2025-08" db="UniProtKB">
        <authorList>
            <consortium name="RefSeq"/>
        </authorList>
    </citation>
    <scope>IDENTIFICATION</scope>
</reference>
<comment type="similarity">
    <text evidence="2">Belongs to the PLAC1 family.</text>
</comment>
<dbReference type="RefSeq" id="XP_060031725.1">
    <property type="nucleotide sequence ID" value="XM_060175742.1"/>
</dbReference>
<keyword evidence="5" id="KW-1185">Reference proteome</keyword>
<evidence type="ECO:0000256" key="4">
    <source>
        <dbReference type="ARBA" id="ARBA00022729"/>
    </source>
</evidence>
<dbReference type="InterPro" id="IPR033222">
    <property type="entry name" value="PLAC1_fam"/>
</dbReference>
<proteinExistence type="inferred from homology"/>
<keyword evidence="3" id="KW-0964">Secreted</keyword>
<dbReference type="GeneID" id="103110466"/>
<evidence type="ECO:0000256" key="3">
    <source>
        <dbReference type="ARBA" id="ARBA00022525"/>
    </source>
</evidence>
<keyword evidence="4" id="KW-0732">Signal</keyword>
<dbReference type="Gene3D" id="2.60.40.3210">
    <property type="entry name" value="Zona pellucida, ZP-N domain"/>
    <property type="match status" value="1"/>
</dbReference>
<evidence type="ECO:0000256" key="2">
    <source>
        <dbReference type="ARBA" id="ARBA00010071"/>
    </source>
</evidence>
<accession>A0ABM3W556</accession>
<sequence length="180" mass="20583">MAGKIKQLGQRASLSVTIMCSMDWLKVTVSATSSTENRHIFHDELSLGWSCPPTSLHTYEYDFVYLTSECGIRTEEIFSEHLLCFHTEIYFRPRDMHSNPLKTPLVCFASRKTFPNMSSLSAFCSSVLFYFFSFRKSVWILPVSKEDEIKLEPSPFMVDFKATDEELGLLSCSQNNAPYG</sequence>
<evidence type="ECO:0000313" key="5">
    <source>
        <dbReference type="Proteomes" id="UP001652624"/>
    </source>
</evidence>
<dbReference type="PANTHER" id="PTHR14380">
    <property type="entry name" value="PLACENTA-SPECIFIC PROTEIN 1"/>
    <property type="match status" value="1"/>
</dbReference>
<gene>
    <name evidence="6" type="primary">OOSP2</name>
</gene>
<name>A0ABM3W556_ERIEU</name>
<dbReference type="Proteomes" id="UP001652624">
    <property type="component" value="Chromosome 17"/>
</dbReference>